<gene>
    <name evidence="1" type="ORF">AWR27_03305</name>
</gene>
<dbReference type="AlphaFoldDB" id="A0A1P9WSY8"/>
<evidence type="ECO:0000313" key="1">
    <source>
        <dbReference type="EMBL" id="AQG78450.1"/>
    </source>
</evidence>
<dbReference type="KEGG" id="smon:AWR27_03305"/>
<accession>A0A1P9WSY8</accession>
<dbReference type="EMBL" id="CP014263">
    <property type="protein sequence ID" value="AQG78450.1"/>
    <property type="molecule type" value="Genomic_DNA"/>
</dbReference>
<keyword evidence="2" id="KW-1185">Reference proteome</keyword>
<sequence>MVGKRNAFYRVIYKNLLGYVSYSVIDKTYEAFKATEYEHEPLIGIAKFPFELQSQPITNSQTKMLVTVPKDSLLPIKEHNEVYYKTTYKSIEGYAAKSYLNLTGDESDETYLRKYPKIKVAQTAPEEVEAYPTRNRTHSRQYYRGPRGGCYYITASGRKQYVDRSLCK</sequence>
<proteinExistence type="predicted"/>
<dbReference type="STRING" id="1178516.AWR27_03305"/>
<dbReference type="Proteomes" id="UP000187941">
    <property type="component" value="Chromosome"/>
</dbReference>
<reference evidence="1 2" key="1">
    <citation type="submission" date="2016-01" db="EMBL/GenBank/DDBJ databases">
        <authorList>
            <person name="Oliw E.H."/>
        </authorList>
    </citation>
    <scope>NUCLEOTIDE SEQUENCE [LARGE SCALE GENOMIC DNA]</scope>
    <source>
        <strain evidence="1 2">DY10</strain>
    </source>
</reference>
<organism evidence="1 2">
    <name type="scientific">Spirosoma montaniterrae</name>
    <dbReference type="NCBI Taxonomy" id="1178516"/>
    <lineage>
        <taxon>Bacteria</taxon>
        <taxon>Pseudomonadati</taxon>
        <taxon>Bacteroidota</taxon>
        <taxon>Cytophagia</taxon>
        <taxon>Cytophagales</taxon>
        <taxon>Cytophagaceae</taxon>
        <taxon>Spirosoma</taxon>
    </lineage>
</organism>
<name>A0A1P9WSY8_9BACT</name>
<protein>
    <submittedName>
        <fullName evidence="1">Uncharacterized protein</fullName>
    </submittedName>
</protein>
<evidence type="ECO:0000313" key="2">
    <source>
        <dbReference type="Proteomes" id="UP000187941"/>
    </source>
</evidence>
<dbReference type="Gene3D" id="2.30.30.40">
    <property type="entry name" value="SH3 Domains"/>
    <property type="match status" value="1"/>
</dbReference>